<name>M4RKI1_9ALTE</name>
<accession>M4RKI1</accession>
<dbReference type="HOGENOM" id="CLU_609501_0_0_6"/>
<dbReference type="Gene3D" id="3.40.50.410">
    <property type="entry name" value="von Willebrand factor, type A domain"/>
    <property type="match status" value="1"/>
</dbReference>
<dbReference type="Pfam" id="PF13768">
    <property type="entry name" value="VWA_3"/>
    <property type="match status" value="1"/>
</dbReference>
<keyword evidence="5" id="KW-1185">Reference proteome</keyword>
<dbReference type="OrthoDB" id="9784383at2"/>
<dbReference type="PANTHER" id="PTHR45737:SF6">
    <property type="entry name" value="VON WILLEBRAND FACTOR A DOMAIN-CONTAINING PROTEIN 5A"/>
    <property type="match status" value="1"/>
</dbReference>
<dbReference type="EMBL" id="CP003837">
    <property type="protein sequence ID" value="AGH42664.1"/>
    <property type="molecule type" value="Genomic_DNA"/>
</dbReference>
<dbReference type="InterPro" id="IPR002035">
    <property type="entry name" value="VWF_A"/>
</dbReference>
<dbReference type="PANTHER" id="PTHR45737">
    <property type="entry name" value="VON WILLEBRAND FACTOR A DOMAIN-CONTAINING PROTEIN 5A"/>
    <property type="match status" value="1"/>
</dbReference>
<evidence type="ECO:0000313" key="5">
    <source>
        <dbReference type="Proteomes" id="UP000011864"/>
    </source>
</evidence>
<gene>
    <name evidence="4" type="ORF">C427_0554</name>
</gene>
<dbReference type="RefSeq" id="WP_015430345.1">
    <property type="nucleotide sequence ID" value="NC_020514.1"/>
</dbReference>
<evidence type="ECO:0000256" key="1">
    <source>
        <dbReference type="SAM" id="MobiDB-lite"/>
    </source>
</evidence>
<feature type="region of interest" description="Disordered" evidence="1">
    <location>
        <begin position="221"/>
        <end position="241"/>
    </location>
</feature>
<dbReference type="PATRIC" id="fig|1129794.4.peg.549"/>
<sequence>MSSLPKLAVVSLVVIAIGALQYAVPAFTNKHNTPSISGKLGSPDKQVNVALINLPIRDHQSAQSGTLFFIHQQLVQGETVAQHSLSPVLKTRVDIKVTGIVARTKLTQTFKNTGENWVDALYVFPLPENAAVDHFLMTVGERKIEGKIKEKSEAKQIYLQAKAQGIKASLVAQQRPNMFSNSIANIGPGETIKVTIEYQQTLNFDRQQYSLRFPMTITPRYFPSDKTPETQTPSEFPYSNYNQPNTELRVSLHAGFKVKGIKSEFHPITVKRLTDGSHHIQISKGSVTNQDFVLNWRPELGAAPQSVNYTQQVNGDEYGLIMLLPPINTEQVTQTQPREMILVLDTSGSMESDAIKQAKKALFLAVEQLQETDNFNIIEFNSYAQNLWKSPKLANKNNKQDAKHFVNSLSANGGTEMKSALKLAFSQARVNDSSTLRQIVFITDGSVGN</sequence>
<protein>
    <recommendedName>
        <fullName evidence="6">Marine proteobacterial sortase target protein</fullName>
    </recommendedName>
</protein>
<dbReference type="KEGG" id="gps:C427_0554"/>
<dbReference type="Proteomes" id="UP000011864">
    <property type="component" value="Chromosome"/>
</dbReference>
<dbReference type="PROSITE" id="PS50234">
    <property type="entry name" value="VWFA"/>
    <property type="match status" value="1"/>
</dbReference>
<evidence type="ECO:0000259" key="2">
    <source>
        <dbReference type="PROSITE" id="PS50234"/>
    </source>
</evidence>
<evidence type="ECO:0000313" key="4">
    <source>
        <dbReference type="EMBL" id="AGH42664.1"/>
    </source>
</evidence>
<feature type="domain" description="VWFA" evidence="2">
    <location>
        <begin position="339"/>
        <end position="449"/>
    </location>
</feature>
<evidence type="ECO:0008006" key="6">
    <source>
        <dbReference type="Google" id="ProtNLM"/>
    </source>
</evidence>
<dbReference type="eggNOG" id="COG2304">
    <property type="taxonomic scope" value="Bacteria"/>
</dbReference>
<evidence type="ECO:0000259" key="3">
    <source>
        <dbReference type="PROSITE" id="PS51468"/>
    </source>
</evidence>
<organism evidence="4 5">
    <name type="scientific">Paraglaciecola psychrophila 170</name>
    <dbReference type="NCBI Taxonomy" id="1129794"/>
    <lineage>
        <taxon>Bacteria</taxon>
        <taxon>Pseudomonadati</taxon>
        <taxon>Pseudomonadota</taxon>
        <taxon>Gammaproteobacteria</taxon>
        <taxon>Alteromonadales</taxon>
        <taxon>Alteromonadaceae</taxon>
        <taxon>Paraglaciecola</taxon>
    </lineage>
</organism>
<dbReference type="SMART" id="SM00609">
    <property type="entry name" value="VIT"/>
    <property type="match status" value="1"/>
</dbReference>
<dbReference type="InterPro" id="IPR036465">
    <property type="entry name" value="vWFA_dom_sf"/>
</dbReference>
<dbReference type="PROSITE" id="PS51468">
    <property type="entry name" value="VIT"/>
    <property type="match status" value="1"/>
</dbReference>
<dbReference type="STRING" id="1129794.C427_0554"/>
<dbReference type="SUPFAM" id="SSF53300">
    <property type="entry name" value="vWA-like"/>
    <property type="match status" value="1"/>
</dbReference>
<feature type="compositionally biased region" description="Polar residues" evidence="1">
    <location>
        <begin position="229"/>
        <end position="241"/>
    </location>
</feature>
<feature type="domain" description="VIT" evidence="3">
    <location>
        <begin position="72"/>
        <end position="200"/>
    </location>
</feature>
<dbReference type="InterPro" id="IPR013694">
    <property type="entry name" value="VIT"/>
</dbReference>
<proteinExistence type="predicted"/>
<dbReference type="AlphaFoldDB" id="M4RKI1"/>
<dbReference type="Pfam" id="PF08487">
    <property type="entry name" value="VIT"/>
    <property type="match status" value="1"/>
</dbReference>
<reference evidence="4 5" key="1">
    <citation type="journal article" date="2013" name="Genome Announc.">
        <title>Complete Genome Sequence of Glaciecola psychrophila Strain 170T.</title>
        <authorList>
            <person name="Yin J."/>
            <person name="Chen J."/>
            <person name="Liu G."/>
            <person name="Yu Y."/>
            <person name="Song L."/>
            <person name="Wang X."/>
            <person name="Qu X."/>
        </authorList>
    </citation>
    <scope>NUCLEOTIDE SEQUENCE [LARGE SCALE GENOMIC DNA]</scope>
    <source>
        <strain evidence="4 5">170</strain>
    </source>
</reference>